<proteinExistence type="predicted"/>
<feature type="compositionally biased region" description="Basic and acidic residues" evidence="1">
    <location>
        <begin position="157"/>
        <end position="169"/>
    </location>
</feature>
<feature type="compositionally biased region" description="Pro residues" evidence="1">
    <location>
        <begin position="233"/>
        <end position="245"/>
    </location>
</feature>
<feature type="compositionally biased region" description="Low complexity" evidence="1">
    <location>
        <begin position="246"/>
        <end position="267"/>
    </location>
</feature>
<feature type="compositionally biased region" description="Low complexity" evidence="1">
    <location>
        <begin position="290"/>
        <end position="325"/>
    </location>
</feature>
<dbReference type="AlphaFoldDB" id="A0A7S3QXD7"/>
<feature type="region of interest" description="Disordered" evidence="1">
    <location>
        <begin position="111"/>
        <end position="177"/>
    </location>
</feature>
<feature type="compositionally biased region" description="Gly residues" evidence="1">
    <location>
        <begin position="140"/>
        <end position="149"/>
    </location>
</feature>
<evidence type="ECO:0000313" key="2">
    <source>
        <dbReference type="EMBL" id="CAE0496246.1"/>
    </source>
</evidence>
<reference evidence="2" key="1">
    <citation type="submission" date="2021-01" db="EMBL/GenBank/DDBJ databases">
        <authorList>
            <person name="Corre E."/>
            <person name="Pelletier E."/>
            <person name="Niang G."/>
            <person name="Scheremetjew M."/>
            <person name="Finn R."/>
            <person name="Kale V."/>
            <person name="Holt S."/>
            <person name="Cochrane G."/>
            <person name="Meng A."/>
            <person name="Brown T."/>
            <person name="Cohen L."/>
        </authorList>
    </citation>
    <scope>NUCLEOTIDE SEQUENCE</scope>
    <source>
        <strain evidence="2">CCMP1320</strain>
    </source>
</reference>
<protein>
    <submittedName>
        <fullName evidence="2">Uncharacterized protein</fullName>
    </submittedName>
</protein>
<dbReference type="EMBL" id="HBIP01019094">
    <property type="protein sequence ID" value="CAE0496246.1"/>
    <property type="molecule type" value="Transcribed_RNA"/>
</dbReference>
<organism evidence="2">
    <name type="scientific">Dunaliella tertiolecta</name>
    <name type="common">Green alga</name>
    <dbReference type="NCBI Taxonomy" id="3047"/>
    <lineage>
        <taxon>Eukaryota</taxon>
        <taxon>Viridiplantae</taxon>
        <taxon>Chlorophyta</taxon>
        <taxon>core chlorophytes</taxon>
        <taxon>Chlorophyceae</taxon>
        <taxon>CS clade</taxon>
        <taxon>Chlamydomonadales</taxon>
        <taxon>Dunaliellaceae</taxon>
        <taxon>Dunaliella</taxon>
    </lineage>
</organism>
<name>A0A7S3QXD7_DUNTE</name>
<evidence type="ECO:0000256" key="1">
    <source>
        <dbReference type="SAM" id="MobiDB-lite"/>
    </source>
</evidence>
<feature type="region of interest" description="Disordered" evidence="1">
    <location>
        <begin position="56"/>
        <end position="89"/>
    </location>
</feature>
<sequence>MPAFLHTMVGGAGGPYSATFGSLPSRRFSAVGDTGLANDQTPAANKRLTMAAAMSSRSLGSPTAAARTNLSSTAHPENKPPPFFSSKSARFSSERSIDASTANALAAAAASASHGGMRPSNTGASTLEGAPHAALHDGGSVVGVGGASAYGGDDAADETRSTSGKEDMRSAGAANSTKQLYETQKMMVELARRQNKIGDQVVKLEKFTRNRLDIQEKLVIKLAQQVEDLQAHQPPPPRSIAPAPPSSIHTTQSTASASPPHAAPTAAGMSNLATSAHAAGVILRPTHGSAMTAAAAGSAAAGNASSAAAGEVAATTTSSARLTSRVSRERQQ</sequence>
<accession>A0A7S3QXD7</accession>
<feature type="region of interest" description="Disordered" evidence="1">
    <location>
        <begin position="290"/>
        <end position="332"/>
    </location>
</feature>
<gene>
    <name evidence="2" type="ORF">DTER00134_LOCUS11319</name>
</gene>
<feature type="region of interest" description="Disordered" evidence="1">
    <location>
        <begin position="229"/>
        <end position="267"/>
    </location>
</feature>
<feature type="compositionally biased region" description="Polar residues" evidence="1">
    <location>
        <begin position="56"/>
        <end position="75"/>
    </location>
</feature>